<dbReference type="GO" id="GO:0005576">
    <property type="term" value="C:extracellular region"/>
    <property type="evidence" value="ECO:0007669"/>
    <property type="project" value="UniProtKB-SubCell"/>
</dbReference>
<keyword evidence="2" id="KW-0964">Secreted</keyword>
<dbReference type="Gene3D" id="3.40.390.10">
    <property type="entry name" value="Collagenase (Catalytic Domain)"/>
    <property type="match status" value="1"/>
</dbReference>
<evidence type="ECO:0000313" key="5">
    <source>
        <dbReference type="EMBL" id="QHZ53630.1"/>
    </source>
</evidence>
<dbReference type="InterPro" id="IPR047568">
    <property type="entry name" value="ATLF-like_dom"/>
</dbReference>
<dbReference type="SUPFAM" id="SSF55486">
    <property type="entry name" value="Metalloproteases ('zincins'), catalytic domain"/>
    <property type="match status" value="1"/>
</dbReference>
<feature type="coiled-coil region" evidence="3">
    <location>
        <begin position="40"/>
        <end position="67"/>
    </location>
</feature>
<dbReference type="Pfam" id="PF03496">
    <property type="entry name" value="ADPrib_exo_Tox"/>
    <property type="match status" value="1"/>
</dbReference>
<proteinExistence type="predicted"/>
<dbReference type="GO" id="GO:0008237">
    <property type="term" value="F:metallopeptidase activity"/>
    <property type="evidence" value="ECO:0007669"/>
    <property type="project" value="InterPro"/>
</dbReference>
<dbReference type="AlphaFoldDB" id="A0A6C0QYH3"/>
<evidence type="ECO:0000259" key="4">
    <source>
        <dbReference type="PROSITE" id="PS51995"/>
    </source>
</evidence>
<dbReference type="PROSITE" id="PS51996">
    <property type="entry name" value="TR_MART"/>
    <property type="match status" value="1"/>
</dbReference>
<dbReference type="InterPro" id="IPR003540">
    <property type="entry name" value="ADP-ribosyltransferase"/>
</dbReference>
<evidence type="ECO:0000256" key="3">
    <source>
        <dbReference type="SAM" id="Coils"/>
    </source>
</evidence>
<dbReference type="SUPFAM" id="SSF56399">
    <property type="entry name" value="ADP-ribosylation"/>
    <property type="match status" value="1"/>
</dbReference>
<comment type="subcellular location">
    <subcellularLocation>
        <location evidence="1">Secreted</location>
    </subcellularLocation>
</comment>
<sequence length="416" mass="47741">MTDGKKPLNFKKDERKAKAWSKERYSAWKKTLPQTRQETIEAFKRSSKEINRKLKEVRGNIDELTDEQLKKQIKEMDIMIKQPVNQLKERQIIYTHFDPVDLGYSNELQMLVGERDHRLDLGKIKTVLTEYKYGNLTDLKTGNLTLSGGETGQHYVAELELPKGTYLGHFGDGQTVLPTDYAIEISHNVFNKPKIIVENGKQVIKVKARLIKKEEIEHKVKETEAALNKMLNKDTDFVRLDIGGGFESYTIDHAKKAINALIKQLPSKLLTDAVDELDSVVFQDVKISEHNPRGLFSVLDNKVYLRMNHEIFIQHLDQSTVPSTGLIHEMGHVVDVVLLNDTSKSARFNAIYEEEKNNITSLVTYKDYAKSNAQEFFAEVFKAMYSTDSKQQDAVKKEAPKAVDYIKNKIKEYVED</sequence>
<dbReference type="EMBL" id="CP019717">
    <property type="protein sequence ID" value="QHZ53630.1"/>
    <property type="molecule type" value="Genomic_DNA"/>
</dbReference>
<evidence type="ECO:0000256" key="2">
    <source>
        <dbReference type="ARBA" id="ARBA00022525"/>
    </source>
</evidence>
<evidence type="ECO:0000256" key="1">
    <source>
        <dbReference type="ARBA" id="ARBA00004613"/>
    </source>
</evidence>
<organism evidence="5 6">
    <name type="scientific">Paenibacillus larvae subsp. larvae</name>
    <dbReference type="NCBI Taxonomy" id="147375"/>
    <lineage>
        <taxon>Bacteria</taxon>
        <taxon>Bacillati</taxon>
        <taxon>Bacillota</taxon>
        <taxon>Bacilli</taxon>
        <taxon>Bacillales</taxon>
        <taxon>Paenibacillaceae</taxon>
        <taxon>Paenibacillus</taxon>
    </lineage>
</organism>
<dbReference type="Proteomes" id="UP000464330">
    <property type="component" value="Chromosome"/>
</dbReference>
<feature type="domain" description="ATLF-like" evidence="4">
    <location>
        <begin position="213"/>
        <end position="411"/>
    </location>
</feature>
<dbReference type="PROSITE" id="PS51995">
    <property type="entry name" value="ATLF"/>
    <property type="match status" value="1"/>
</dbReference>
<dbReference type="Gene3D" id="3.90.176.10">
    <property type="entry name" value="Toxin ADP-ribosyltransferase, Chain A, domain 1"/>
    <property type="match status" value="1"/>
</dbReference>
<gene>
    <name evidence="5" type="ORF">ERICV_04589</name>
</gene>
<evidence type="ECO:0000313" key="6">
    <source>
        <dbReference type="Proteomes" id="UP000464330"/>
    </source>
</evidence>
<reference evidence="5 6" key="1">
    <citation type="journal article" date="2020" name="Int. J. Med. Microbiol.">
        <title>Discovery of Paenibacillus larvae ERIC V: Phenotypic and genomic comparison to genotypes ERIC I-IV reveal different inventories of virulence factors which correlate with epidemiological prevalences of American Foulbrood.</title>
        <authorList>
            <person name="Beims H."/>
            <person name="Bunk B."/>
            <person name="Erler S."/>
            <person name="Mohr K.I."/>
            <person name="Sproer C."/>
            <person name="Pradella S."/>
            <person name="Gunther G."/>
            <person name="Rohde M."/>
            <person name="von der Ohe W."/>
            <person name="Steinert M."/>
        </authorList>
    </citation>
    <scope>NUCLEOTIDE SEQUENCE [LARGE SCALE GENOMIC DNA]</scope>
    <source>
        <strain evidence="5">Eric_V</strain>
    </source>
</reference>
<dbReference type="InterPro" id="IPR014781">
    <property type="entry name" value="Anthrax_toxin_lethal/edema_N/C"/>
</dbReference>
<dbReference type="Pfam" id="PF07737">
    <property type="entry name" value="ATLF"/>
    <property type="match status" value="1"/>
</dbReference>
<dbReference type="InterPro" id="IPR024079">
    <property type="entry name" value="MetalloPept_cat_dom_sf"/>
</dbReference>
<protein>
    <submittedName>
        <fullName evidence="5">Lethal factor domain protein</fullName>
    </submittedName>
</protein>
<dbReference type="RefSeq" id="WP_172423743.1">
    <property type="nucleotide sequence ID" value="NZ_CP019717.1"/>
</dbReference>
<keyword evidence="3" id="KW-0175">Coiled coil</keyword>
<name>A0A6C0QYH3_9BACL</name>
<accession>A0A6C0QYH3</accession>
<dbReference type="CDD" id="cd20493">
    <property type="entry name" value="M34_ATLF_C-like"/>
    <property type="match status" value="1"/>
</dbReference>